<dbReference type="PROSITE" id="PS51656">
    <property type="entry name" value="4FE4S"/>
    <property type="match status" value="1"/>
</dbReference>
<feature type="domain" description="4Fe-4S ferredoxin-type" evidence="12">
    <location>
        <begin position="235"/>
        <end position="268"/>
    </location>
</feature>
<reference evidence="14" key="2">
    <citation type="submission" date="2021-09" db="EMBL/GenBank/DDBJ databases">
        <authorList>
            <person name="Gilroy R."/>
        </authorList>
    </citation>
    <scope>NUCLEOTIDE SEQUENCE</scope>
    <source>
        <strain evidence="14">ChiGjej2B2-19336</strain>
    </source>
</reference>
<feature type="binding site" evidence="10">
    <location>
        <position position="140"/>
    </location>
    <ligand>
        <name>[4Fe-4S] cluster</name>
        <dbReference type="ChEBI" id="CHEBI:49883"/>
        <label>2</label>
    </ligand>
</feature>
<dbReference type="Pfam" id="PF00037">
    <property type="entry name" value="Fer4"/>
    <property type="match status" value="1"/>
</dbReference>
<keyword evidence="9 10" id="KW-0472">Membrane</keyword>
<dbReference type="Pfam" id="PF04060">
    <property type="entry name" value="FeS"/>
    <property type="match status" value="1"/>
</dbReference>
<comment type="cofactor">
    <cofactor evidence="10">
        <name>[4Fe-4S] cluster</name>
        <dbReference type="ChEBI" id="CHEBI:49883"/>
    </cofactor>
    <text evidence="10">Binds 3 [4Fe-4S] clusters.</text>
</comment>
<dbReference type="GO" id="GO:0046872">
    <property type="term" value="F:metal ion binding"/>
    <property type="evidence" value="ECO:0007669"/>
    <property type="project" value="UniProtKB-KW"/>
</dbReference>
<evidence type="ECO:0000256" key="11">
    <source>
        <dbReference type="SAM" id="SignalP"/>
    </source>
</evidence>
<sequence length="283" mass="29601">MVVSSIITLTGLGFAAAAMLSVASRVFAVHEDPRVEKVTGTLPGANCGGCGYAGCEGYANAVVNDPSIPPNLCVVGGAKVASAIGTLTGKITTEVEPLCAYRRCDKNAGQVAQRFDYKGIPSCAAAAALHHGSDQCGFSCLGFGDCVKVCLTEGLHIENYIVVVNEQMCVGCGKCEKVCPRNVLQLIPKRARVAITCSTQDKLKAVMDVCKVGCIHCSKCVKTCPAKAISMENDRIQINYKLCLEYGDSCGQACAKACPRGILRLRPAALCASASEAEQPKAV</sequence>
<dbReference type="Gene3D" id="3.30.70.20">
    <property type="match status" value="2"/>
</dbReference>
<evidence type="ECO:0000259" key="12">
    <source>
        <dbReference type="PROSITE" id="PS51379"/>
    </source>
</evidence>
<dbReference type="Pfam" id="PF12838">
    <property type="entry name" value="Fer4_7"/>
    <property type="match status" value="1"/>
</dbReference>
<feature type="chain" id="PRO_5037318740" description="Ion-translocating oxidoreductase complex subunit B" evidence="11">
    <location>
        <begin position="29"/>
        <end position="283"/>
    </location>
</feature>
<dbReference type="GO" id="GO:0022900">
    <property type="term" value="P:electron transport chain"/>
    <property type="evidence" value="ECO:0007669"/>
    <property type="project" value="UniProtKB-UniRule"/>
</dbReference>
<gene>
    <name evidence="10" type="primary">rnfB</name>
    <name evidence="14" type="ORF">K8W16_10045</name>
</gene>
<evidence type="ECO:0000256" key="6">
    <source>
        <dbReference type="ARBA" id="ARBA00022982"/>
    </source>
</evidence>
<evidence type="ECO:0000259" key="13">
    <source>
        <dbReference type="PROSITE" id="PS51656"/>
    </source>
</evidence>
<dbReference type="GO" id="GO:0005886">
    <property type="term" value="C:plasma membrane"/>
    <property type="evidence" value="ECO:0007669"/>
    <property type="project" value="UniProtKB-SubCell"/>
</dbReference>
<dbReference type="NCBIfam" id="NF005503">
    <property type="entry name" value="PRK07118.1-2"/>
    <property type="match status" value="1"/>
</dbReference>
<dbReference type="Gene3D" id="1.10.15.40">
    <property type="entry name" value="Electron transport complex subunit B, putative Fe-S cluster"/>
    <property type="match status" value="1"/>
</dbReference>
<feature type="domain" description="4Fe-4S" evidence="13">
    <location>
        <begin position="30"/>
        <end position="90"/>
    </location>
</feature>
<feature type="binding site" evidence="10">
    <location>
        <position position="136"/>
    </location>
    <ligand>
        <name>[4Fe-4S] cluster</name>
        <dbReference type="ChEBI" id="CHEBI:49883"/>
        <label>2</label>
    </ligand>
</feature>
<evidence type="ECO:0000256" key="3">
    <source>
        <dbReference type="ARBA" id="ARBA00022723"/>
    </source>
</evidence>
<feature type="binding site" evidence="10">
    <location>
        <position position="175"/>
    </location>
    <ligand>
        <name>[4Fe-4S] cluster</name>
        <dbReference type="ChEBI" id="CHEBI:49883"/>
        <label>3</label>
    </ligand>
</feature>
<dbReference type="InterPro" id="IPR017900">
    <property type="entry name" value="4Fe4S_Fe_S_CS"/>
</dbReference>
<dbReference type="InterPro" id="IPR017896">
    <property type="entry name" value="4Fe4S_Fe-S-bd"/>
</dbReference>
<keyword evidence="3 10" id="KW-0479">Metal-binding</keyword>
<dbReference type="InterPro" id="IPR007202">
    <property type="entry name" value="4Fe-4S_dom"/>
</dbReference>
<feature type="region of interest" description="Hydrophobic" evidence="10">
    <location>
        <begin position="1"/>
        <end position="24"/>
    </location>
</feature>
<feature type="binding site" evidence="10">
    <location>
        <position position="73"/>
    </location>
    <ligand>
        <name>[4Fe-4S] cluster</name>
        <dbReference type="ChEBI" id="CHEBI:49883"/>
        <label>1</label>
    </ligand>
</feature>
<comment type="similarity">
    <text evidence="10">Belongs to the 4Fe4S bacterial-type ferredoxin family. RnfB subfamily.</text>
</comment>
<comment type="subcellular location">
    <subcellularLocation>
        <location evidence="10">Cell membrane</location>
    </subcellularLocation>
</comment>
<keyword evidence="7 10" id="KW-0408">Iron</keyword>
<evidence type="ECO:0000256" key="7">
    <source>
        <dbReference type="ARBA" id="ARBA00023004"/>
    </source>
</evidence>
<dbReference type="PANTHER" id="PTHR43560">
    <property type="entry name" value="ION-TRANSLOCATING OXIDOREDUCTASE COMPLEX SUBUNIT B"/>
    <property type="match status" value="1"/>
</dbReference>
<feature type="signal peptide" evidence="11">
    <location>
        <begin position="1"/>
        <end position="28"/>
    </location>
</feature>
<evidence type="ECO:0000313" key="15">
    <source>
        <dbReference type="Proteomes" id="UP000698963"/>
    </source>
</evidence>
<dbReference type="PROSITE" id="PS51379">
    <property type="entry name" value="4FE4S_FER_2"/>
    <property type="match status" value="3"/>
</dbReference>
<protein>
    <recommendedName>
        <fullName evidence="10">Ion-translocating oxidoreductase complex subunit B</fullName>
        <ecNumber evidence="10">7.-.-.-</ecNumber>
    </recommendedName>
    <alternativeName>
        <fullName evidence="10">Rnf electron transport complex subunit B</fullName>
    </alternativeName>
</protein>
<keyword evidence="2 10" id="KW-0004">4Fe-4S</keyword>
<dbReference type="EC" id="7.-.-.-" evidence="10"/>
<evidence type="ECO:0000256" key="1">
    <source>
        <dbReference type="ARBA" id="ARBA00022448"/>
    </source>
</evidence>
<dbReference type="GO" id="GO:0051539">
    <property type="term" value="F:4 iron, 4 sulfur cluster binding"/>
    <property type="evidence" value="ECO:0007669"/>
    <property type="project" value="UniProtKB-UniRule"/>
</dbReference>
<feature type="binding site" evidence="10">
    <location>
        <position position="47"/>
    </location>
    <ligand>
        <name>[4Fe-4S] cluster</name>
        <dbReference type="ChEBI" id="CHEBI:49883"/>
        <label>1</label>
    </ligand>
</feature>
<evidence type="ECO:0000256" key="9">
    <source>
        <dbReference type="ARBA" id="ARBA00023136"/>
    </source>
</evidence>
<accession>A0A921DSB9</accession>
<feature type="domain" description="4Fe-4S ferredoxin-type" evidence="12">
    <location>
        <begin position="160"/>
        <end position="189"/>
    </location>
</feature>
<dbReference type="Proteomes" id="UP000698963">
    <property type="component" value="Unassembled WGS sequence"/>
</dbReference>
<dbReference type="SUPFAM" id="SSF54862">
    <property type="entry name" value="4Fe-4S ferredoxins"/>
    <property type="match status" value="2"/>
</dbReference>
<evidence type="ECO:0000256" key="8">
    <source>
        <dbReference type="ARBA" id="ARBA00023014"/>
    </source>
</evidence>
<reference evidence="14" key="1">
    <citation type="journal article" date="2021" name="PeerJ">
        <title>Extensive microbial diversity within the chicken gut microbiome revealed by metagenomics and culture.</title>
        <authorList>
            <person name="Gilroy R."/>
            <person name="Ravi A."/>
            <person name="Getino M."/>
            <person name="Pursley I."/>
            <person name="Horton D.L."/>
            <person name="Alikhan N.F."/>
            <person name="Baker D."/>
            <person name="Gharbi K."/>
            <person name="Hall N."/>
            <person name="Watson M."/>
            <person name="Adriaenssens E.M."/>
            <person name="Foster-Nyarko E."/>
            <person name="Jarju S."/>
            <person name="Secka A."/>
            <person name="Antonio M."/>
            <person name="Oren A."/>
            <person name="Chaudhuri R.R."/>
            <person name="La Ragione R."/>
            <person name="Hildebrand F."/>
            <person name="Pallen M.J."/>
        </authorList>
    </citation>
    <scope>NUCLEOTIDE SEQUENCE</scope>
    <source>
        <strain evidence="14">ChiGjej2B2-19336</strain>
    </source>
</reference>
<feature type="binding site" evidence="10">
    <location>
        <position position="146"/>
    </location>
    <ligand>
        <name>[4Fe-4S] cluster</name>
        <dbReference type="ChEBI" id="CHEBI:49883"/>
        <label>2</label>
    </ligand>
</feature>
<evidence type="ECO:0000256" key="10">
    <source>
        <dbReference type="HAMAP-Rule" id="MF_00463"/>
    </source>
</evidence>
<comment type="subunit">
    <text evidence="10">The complex is composed of six subunits: RnfA, RnfB, RnfC, RnfD, RnfE and RnfG.</text>
</comment>
<keyword evidence="11" id="KW-0732">Signal</keyword>
<comment type="caution">
    <text evidence="14">The sequence shown here is derived from an EMBL/GenBank/DDBJ whole genome shotgun (WGS) entry which is preliminary data.</text>
</comment>
<comment type="function">
    <text evidence="10">Part of a membrane-bound complex that couples electron transfer with translocation of ions across the membrane.</text>
</comment>
<dbReference type="PANTHER" id="PTHR43560:SF1">
    <property type="entry name" value="ION-TRANSLOCATING OXIDOREDUCTASE COMPLEX SUBUNIT B"/>
    <property type="match status" value="1"/>
</dbReference>
<evidence type="ECO:0000256" key="2">
    <source>
        <dbReference type="ARBA" id="ARBA00022485"/>
    </source>
</evidence>
<keyword evidence="6 10" id="KW-0249">Electron transport</keyword>
<dbReference type="HAMAP" id="MF_00463">
    <property type="entry name" value="RsxB_RnfB"/>
    <property type="match status" value="1"/>
</dbReference>
<dbReference type="RefSeq" id="WP_304123197.1">
    <property type="nucleotide sequence ID" value="NZ_DYZA01000204.1"/>
</dbReference>
<keyword evidence="1 10" id="KW-0813">Transport</keyword>
<organism evidence="14 15">
    <name type="scientific">Mailhella massiliensis</name>
    <dbReference type="NCBI Taxonomy" id="1903261"/>
    <lineage>
        <taxon>Bacteria</taxon>
        <taxon>Pseudomonadati</taxon>
        <taxon>Thermodesulfobacteriota</taxon>
        <taxon>Desulfovibrionia</taxon>
        <taxon>Desulfovibrionales</taxon>
        <taxon>Desulfovibrionaceae</taxon>
        <taxon>Mailhella</taxon>
    </lineage>
</organism>
<dbReference type="PROSITE" id="PS00198">
    <property type="entry name" value="4FE4S_FER_1"/>
    <property type="match status" value="2"/>
</dbReference>
<proteinExistence type="inferred from homology"/>
<feature type="binding site" evidence="10">
    <location>
        <position position="172"/>
    </location>
    <ligand>
        <name>[4Fe-4S] cluster</name>
        <dbReference type="ChEBI" id="CHEBI:49883"/>
        <label>3</label>
    </ligand>
</feature>
<evidence type="ECO:0000256" key="4">
    <source>
        <dbReference type="ARBA" id="ARBA00022737"/>
    </source>
</evidence>
<feature type="binding site" evidence="10">
    <location>
        <position position="50"/>
    </location>
    <ligand>
        <name>[4Fe-4S] cluster</name>
        <dbReference type="ChEBI" id="CHEBI:49883"/>
        <label>1</label>
    </ligand>
</feature>
<dbReference type="InterPro" id="IPR010207">
    <property type="entry name" value="Elect_transpt_cplx_RnfB/RsxB"/>
</dbReference>
<evidence type="ECO:0000313" key="14">
    <source>
        <dbReference type="EMBL" id="HJD97971.1"/>
    </source>
</evidence>
<evidence type="ECO:0000256" key="5">
    <source>
        <dbReference type="ARBA" id="ARBA00022967"/>
    </source>
</evidence>
<feature type="domain" description="4Fe-4S ferredoxin-type" evidence="12">
    <location>
        <begin position="203"/>
        <end position="234"/>
    </location>
</feature>
<dbReference type="CDD" id="cd10549">
    <property type="entry name" value="MtMvhB_like"/>
    <property type="match status" value="1"/>
</dbReference>
<keyword evidence="4 10" id="KW-0677">Repeat</keyword>
<dbReference type="InterPro" id="IPR050395">
    <property type="entry name" value="4Fe4S_Ferredoxin_RnfB"/>
</dbReference>
<keyword evidence="5 10" id="KW-1278">Translocase</keyword>
<dbReference type="AlphaFoldDB" id="A0A921DSB9"/>
<feature type="binding site" evidence="10">
    <location>
        <position position="169"/>
    </location>
    <ligand>
        <name>[4Fe-4S] cluster</name>
        <dbReference type="ChEBI" id="CHEBI:49883"/>
        <label>3</label>
    </ligand>
</feature>
<feature type="binding site" evidence="10">
    <location>
        <position position="55"/>
    </location>
    <ligand>
        <name>[4Fe-4S] cluster</name>
        <dbReference type="ChEBI" id="CHEBI:49883"/>
        <label>1</label>
    </ligand>
</feature>
<feature type="binding site" evidence="10">
    <location>
        <position position="150"/>
    </location>
    <ligand>
        <name>[4Fe-4S] cluster</name>
        <dbReference type="ChEBI" id="CHEBI:49883"/>
        <label>3</label>
    </ligand>
</feature>
<keyword evidence="8 10" id="KW-0411">Iron-sulfur</keyword>
<dbReference type="GO" id="GO:0009055">
    <property type="term" value="F:electron transfer activity"/>
    <property type="evidence" value="ECO:0007669"/>
    <property type="project" value="InterPro"/>
</dbReference>
<name>A0A921DSB9_9BACT</name>
<dbReference type="EMBL" id="DYZA01000204">
    <property type="protein sequence ID" value="HJD97971.1"/>
    <property type="molecule type" value="Genomic_DNA"/>
</dbReference>
<keyword evidence="10" id="KW-1003">Cell membrane</keyword>
<comment type="caution">
    <text evidence="10">Lacks conserved residue(s) required for the propagation of feature annotation.</text>
</comment>
<feature type="binding site" evidence="10">
    <location>
        <position position="179"/>
    </location>
    <ligand>
        <name>[4Fe-4S] cluster</name>
        <dbReference type="ChEBI" id="CHEBI:49883"/>
        <label>2</label>
    </ligand>
</feature>